<proteinExistence type="predicted"/>
<reference evidence="3 4" key="1">
    <citation type="submission" date="2020-06" db="EMBL/GenBank/DDBJ databases">
        <title>Transcriptomic and genomic resources for Thalictrum thalictroides and T. hernandezii: Facilitating candidate gene discovery in an emerging model plant lineage.</title>
        <authorList>
            <person name="Arias T."/>
            <person name="Riano-Pachon D.M."/>
            <person name="Di Stilio V.S."/>
        </authorList>
    </citation>
    <scope>NUCLEOTIDE SEQUENCE [LARGE SCALE GENOMIC DNA]</scope>
    <source>
        <strain evidence="4">cv. WT478/WT964</strain>
        <tissue evidence="3">Leaves</tissue>
    </source>
</reference>
<dbReference type="InterPro" id="IPR036412">
    <property type="entry name" value="HAD-like_sf"/>
</dbReference>
<keyword evidence="1" id="KW-0472">Membrane</keyword>
<sequence length="252" mass="28354">MRLFADTEVRKLDPNGPIQYILSRDSTRYKMWMYCRDLTQLDRDLSEVIYLSVHALDTCLQKDNAYPVRGGNFEEGDRTLLDTIPILKGLLLFDFQENYAGCMPKTTRLAPYGTDLVVKPYPDKFVSTVIDSALSGLVLGMLVNPLRLMSMGGLRTIIGWALNAALGASVCCLFDFLSIYIRGRQDSLNEVVAGFSTGLILDWVRRRGFSLGVQSAIVYGVFYSLVVGSSVFEGFFDWILGSLEWLIDRILR</sequence>
<feature type="transmembrane region" description="Helical" evidence="1">
    <location>
        <begin position="216"/>
        <end position="236"/>
    </location>
</feature>
<keyword evidence="1" id="KW-1133">Transmembrane helix</keyword>
<keyword evidence="4" id="KW-1185">Reference proteome</keyword>
<evidence type="ECO:0000313" key="3">
    <source>
        <dbReference type="EMBL" id="KAF5201824.1"/>
    </source>
</evidence>
<feature type="transmembrane region" description="Helical" evidence="1">
    <location>
        <begin position="158"/>
        <end position="181"/>
    </location>
</feature>
<protein>
    <recommendedName>
        <fullName evidence="2">FCP1 homology domain-containing protein</fullName>
    </recommendedName>
</protein>
<dbReference type="EMBL" id="JABWDY010008923">
    <property type="protein sequence ID" value="KAF5201824.1"/>
    <property type="molecule type" value="Genomic_DNA"/>
</dbReference>
<keyword evidence="1" id="KW-0812">Transmembrane</keyword>
<dbReference type="Proteomes" id="UP000554482">
    <property type="component" value="Unassembled WGS sequence"/>
</dbReference>
<gene>
    <name evidence="3" type="ORF">FRX31_008589</name>
</gene>
<dbReference type="AlphaFoldDB" id="A0A7J6WWL8"/>
<organism evidence="3 4">
    <name type="scientific">Thalictrum thalictroides</name>
    <name type="common">Rue-anemone</name>
    <name type="synonym">Anemone thalictroides</name>
    <dbReference type="NCBI Taxonomy" id="46969"/>
    <lineage>
        <taxon>Eukaryota</taxon>
        <taxon>Viridiplantae</taxon>
        <taxon>Streptophyta</taxon>
        <taxon>Embryophyta</taxon>
        <taxon>Tracheophyta</taxon>
        <taxon>Spermatophyta</taxon>
        <taxon>Magnoliopsida</taxon>
        <taxon>Ranunculales</taxon>
        <taxon>Ranunculaceae</taxon>
        <taxon>Thalictroideae</taxon>
        <taxon>Thalictrum</taxon>
    </lineage>
</organism>
<dbReference type="OrthoDB" id="287041at2759"/>
<dbReference type="PROSITE" id="PS50969">
    <property type="entry name" value="FCP1"/>
    <property type="match status" value="1"/>
</dbReference>
<evidence type="ECO:0000256" key="1">
    <source>
        <dbReference type="SAM" id="Phobius"/>
    </source>
</evidence>
<feature type="domain" description="FCP1 homology" evidence="2">
    <location>
        <begin position="1"/>
        <end position="90"/>
    </location>
</feature>
<dbReference type="Pfam" id="PF03031">
    <property type="entry name" value="NIF"/>
    <property type="match status" value="1"/>
</dbReference>
<dbReference type="InterPro" id="IPR004274">
    <property type="entry name" value="FCP1_dom"/>
</dbReference>
<evidence type="ECO:0000313" key="4">
    <source>
        <dbReference type="Proteomes" id="UP000554482"/>
    </source>
</evidence>
<comment type="caution">
    <text evidence="3">The sequence shown here is derived from an EMBL/GenBank/DDBJ whole genome shotgun (WGS) entry which is preliminary data.</text>
</comment>
<evidence type="ECO:0000259" key="2">
    <source>
        <dbReference type="PROSITE" id="PS50969"/>
    </source>
</evidence>
<dbReference type="SUPFAM" id="SSF56784">
    <property type="entry name" value="HAD-like"/>
    <property type="match status" value="1"/>
</dbReference>
<name>A0A7J6WWL8_THATH</name>
<dbReference type="InterPro" id="IPR023214">
    <property type="entry name" value="HAD_sf"/>
</dbReference>
<dbReference type="Gene3D" id="3.40.50.1000">
    <property type="entry name" value="HAD superfamily/HAD-like"/>
    <property type="match status" value="1"/>
</dbReference>
<accession>A0A7J6WWL8</accession>